<dbReference type="AlphaFoldDB" id="A0A5S3PKF4"/>
<dbReference type="OrthoDB" id="7725297at2"/>
<feature type="chain" id="PRO_5024273874" evidence="1">
    <location>
        <begin position="23"/>
        <end position="175"/>
    </location>
</feature>
<proteinExistence type="predicted"/>
<evidence type="ECO:0000313" key="2">
    <source>
        <dbReference type="EMBL" id="TMM54889.1"/>
    </source>
</evidence>
<organism evidence="2 3">
    <name type="scientific">Sulfitobacter sabulilitoris</name>
    <dbReference type="NCBI Taxonomy" id="2562655"/>
    <lineage>
        <taxon>Bacteria</taxon>
        <taxon>Pseudomonadati</taxon>
        <taxon>Pseudomonadota</taxon>
        <taxon>Alphaproteobacteria</taxon>
        <taxon>Rhodobacterales</taxon>
        <taxon>Roseobacteraceae</taxon>
        <taxon>Sulfitobacter</taxon>
    </lineage>
</organism>
<comment type="caution">
    <text evidence="2">The sequence shown here is derived from an EMBL/GenBank/DDBJ whole genome shotgun (WGS) entry which is preliminary data.</text>
</comment>
<evidence type="ECO:0000313" key="3">
    <source>
        <dbReference type="Proteomes" id="UP000309550"/>
    </source>
</evidence>
<dbReference type="RefSeq" id="WP_138661060.1">
    <property type="nucleotide sequence ID" value="NZ_VANS01000001.1"/>
</dbReference>
<name>A0A5S3PKF4_9RHOB</name>
<sequence length="175" mass="18391">MTGLNFLKTSAIVALMATPAAASDSATDVVGNSPSVTEGGNMNVAASDRGYTYDTNSPQITDGRAEADDTMINMSRDKFMMLTNAKGDPVVLADGTTVGTVQSVGIDAEGNSEIVVALSDTTKIGADELVVTATPDNINFRDGSMYLMVTEDSLYNRTRSDLVRSGKGRTSVYLD</sequence>
<evidence type="ECO:0000256" key="1">
    <source>
        <dbReference type="SAM" id="SignalP"/>
    </source>
</evidence>
<keyword evidence="1" id="KW-0732">Signal</keyword>
<gene>
    <name evidence="2" type="ORF">FDT80_04740</name>
</gene>
<dbReference type="Proteomes" id="UP000309550">
    <property type="component" value="Unassembled WGS sequence"/>
</dbReference>
<protein>
    <submittedName>
        <fullName evidence="2">PRC-barrel domain containing protein</fullName>
    </submittedName>
</protein>
<feature type="signal peptide" evidence="1">
    <location>
        <begin position="1"/>
        <end position="22"/>
    </location>
</feature>
<dbReference type="EMBL" id="VANS01000001">
    <property type="protein sequence ID" value="TMM54889.1"/>
    <property type="molecule type" value="Genomic_DNA"/>
</dbReference>
<keyword evidence="3" id="KW-1185">Reference proteome</keyword>
<accession>A0A5S3PKF4</accession>
<reference evidence="2 3" key="1">
    <citation type="submission" date="2019-05" db="EMBL/GenBank/DDBJ databases">
        <title>Sulfitobacter sabulilitoris sp. nov., isolated from a marine sand.</title>
        <authorList>
            <person name="Yoon J.-H."/>
        </authorList>
    </citation>
    <scope>NUCLEOTIDE SEQUENCE [LARGE SCALE GENOMIC DNA]</scope>
    <source>
        <strain evidence="2 3">HSMS-29</strain>
    </source>
</reference>